<evidence type="ECO:0000256" key="4">
    <source>
        <dbReference type="ARBA" id="ARBA00016436"/>
    </source>
</evidence>
<keyword evidence="8 13" id="KW-0547">Nucleotide-binding</keyword>
<comment type="similarity">
    <text evidence="13">Belongs to the LpxK family.</text>
</comment>
<accession>A0A066ZRR4</accession>
<evidence type="ECO:0000256" key="10">
    <source>
        <dbReference type="ARBA" id="ARBA00022840"/>
    </source>
</evidence>
<dbReference type="RefSeq" id="WP_029908604.1">
    <property type="nucleotide sequence ID" value="NZ_AP020335.1"/>
</dbReference>
<evidence type="ECO:0000256" key="2">
    <source>
        <dbReference type="ARBA" id="ARBA00004870"/>
    </source>
</evidence>
<dbReference type="PANTHER" id="PTHR42724">
    <property type="entry name" value="TETRAACYLDISACCHARIDE 4'-KINASE"/>
    <property type="match status" value="1"/>
</dbReference>
<dbReference type="SUPFAM" id="SSF52540">
    <property type="entry name" value="P-loop containing nucleoside triphosphate hydrolases"/>
    <property type="match status" value="1"/>
</dbReference>
<dbReference type="NCBIfam" id="TIGR00682">
    <property type="entry name" value="lpxK"/>
    <property type="match status" value="1"/>
</dbReference>
<evidence type="ECO:0000313" key="14">
    <source>
        <dbReference type="EMBL" id="KDN94969.1"/>
    </source>
</evidence>
<comment type="function">
    <text evidence="1 13">Transfers the gamma-phosphate of ATP to the 4'-position of a tetraacyldisaccharide 1-phosphate intermediate (termed DS-1-P) to form tetraacyldisaccharide 1,4'-bis-phosphate (lipid IVA).</text>
</comment>
<evidence type="ECO:0000256" key="8">
    <source>
        <dbReference type="ARBA" id="ARBA00022741"/>
    </source>
</evidence>
<keyword evidence="11 13" id="KW-0443">Lipid metabolism</keyword>
<proteinExistence type="inferred from homology"/>
<keyword evidence="9 13" id="KW-0418">Kinase</keyword>
<evidence type="ECO:0000256" key="12">
    <source>
        <dbReference type="ARBA" id="ARBA00029757"/>
    </source>
</evidence>
<keyword evidence="7 13" id="KW-0808">Transferase</keyword>
<evidence type="ECO:0000256" key="13">
    <source>
        <dbReference type="HAMAP-Rule" id="MF_00409"/>
    </source>
</evidence>
<evidence type="ECO:0000256" key="1">
    <source>
        <dbReference type="ARBA" id="ARBA00002274"/>
    </source>
</evidence>
<gene>
    <name evidence="13" type="primary">lpxK</name>
    <name evidence="14" type="ORF">EI16_01250</name>
</gene>
<keyword evidence="15" id="KW-1185">Reference proteome</keyword>
<dbReference type="EC" id="2.7.1.130" evidence="3 13"/>
<dbReference type="PANTHER" id="PTHR42724:SF1">
    <property type="entry name" value="TETRAACYLDISACCHARIDE 4'-KINASE, MITOCHONDRIAL-RELATED"/>
    <property type="match status" value="1"/>
</dbReference>
<comment type="catalytic activity">
    <reaction evidence="13">
        <text>a lipid A disaccharide + ATP = a lipid IVA + ADP + H(+)</text>
        <dbReference type="Rhea" id="RHEA:67840"/>
        <dbReference type="ChEBI" id="CHEBI:15378"/>
        <dbReference type="ChEBI" id="CHEBI:30616"/>
        <dbReference type="ChEBI" id="CHEBI:176343"/>
        <dbReference type="ChEBI" id="CHEBI:176425"/>
        <dbReference type="ChEBI" id="CHEBI:456216"/>
        <dbReference type="EC" id="2.7.1.130"/>
    </reaction>
</comment>
<organism evidence="14 15">
    <name type="scientific">Hydrogenovibrio marinus</name>
    <dbReference type="NCBI Taxonomy" id="28885"/>
    <lineage>
        <taxon>Bacteria</taxon>
        <taxon>Pseudomonadati</taxon>
        <taxon>Pseudomonadota</taxon>
        <taxon>Gammaproteobacteria</taxon>
        <taxon>Thiotrichales</taxon>
        <taxon>Piscirickettsiaceae</taxon>
        <taxon>Hydrogenovibrio</taxon>
    </lineage>
</organism>
<dbReference type="GO" id="GO:0005524">
    <property type="term" value="F:ATP binding"/>
    <property type="evidence" value="ECO:0007669"/>
    <property type="project" value="UniProtKB-UniRule"/>
</dbReference>
<comment type="caution">
    <text evidence="14">The sequence shown here is derived from an EMBL/GenBank/DDBJ whole genome shotgun (WGS) entry which is preliminary data.</text>
</comment>
<dbReference type="AlphaFoldDB" id="A0A066ZRR4"/>
<dbReference type="Proteomes" id="UP000027341">
    <property type="component" value="Unassembled WGS sequence"/>
</dbReference>
<sequence>MSWPSFWLRADHNHIAWQSRLLLPISRLVCRVARRRLQAFETQHPPKVTEAKVIVVGNIVVGGSGKTPFIMWLVEQLQQQGFSCGIVSRGYGGKAKTWPQMVTPDSDPKWVGDEPVMLVKQAKVPMAVSPNRVEAIRYLEQNVKALGGHLDVIISDDGLQHYAMARDMEIVMVDGERGLGNGMCLPSGPLRESKRRLKTVDFIVSNGTLRYPLAIADTIEIMRLTPVCFRNVKHPEKTLSLEAFKNQAVNAIAGIGNPARFYRALNRLGAIVESRDFADHQAYQPKDFSWLKQQKEAIPLLMTEKDAVKCVAFAEDDWWYLEIKPQCSQPFAEQIIKKLRRL</sequence>
<evidence type="ECO:0000256" key="3">
    <source>
        <dbReference type="ARBA" id="ARBA00012071"/>
    </source>
</evidence>
<dbReference type="HAMAP" id="MF_00409">
    <property type="entry name" value="LpxK"/>
    <property type="match status" value="1"/>
</dbReference>
<evidence type="ECO:0000256" key="11">
    <source>
        <dbReference type="ARBA" id="ARBA00023098"/>
    </source>
</evidence>
<dbReference type="InterPro" id="IPR027417">
    <property type="entry name" value="P-loop_NTPase"/>
</dbReference>
<dbReference type="GO" id="GO:0009244">
    <property type="term" value="P:lipopolysaccharide core region biosynthetic process"/>
    <property type="evidence" value="ECO:0007669"/>
    <property type="project" value="TreeGrafter"/>
</dbReference>
<evidence type="ECO:0000256" key="9">
    <source>
        <dbReference type="ARBA" id="ARBA00022777"/>
    </source>
</evidence>
<keyword evidence="5 13" id="KW-0444">Lipid biosynthesis</keyword>
<comment type="pathway">
    <text evidence="2 13">Glycolipid biosynthesis; lipid IV(A) biosynthesis; lipid IV(A) from (3R)-3-hydroxytetradecanoyl-[acyl-carrier-protein] and UDP-N-acetyl-alpha-D-glucosamine: step 6/6.</text>
</comment>
<dbReference type="GO" id="GO:0005886">
    <property type="term" value="C:plasma membrane"/>
    <property type="evidence" value="ECO:0007669"/>
    <property type="project" value="TreeGrafter"/>
</dbReference>
<keyword evidence="6 13" id="KW-0441">Lipid A biosynthesis</keyword>
<evidence type="ECO:0000256" key="7">
    <source>
        <dbReference type="ARBA" id="ARBA00022679"/>
    </source>
</evidence>
<evidence type="ECO:0000256" key="6">
    <source>
        <dbReference type="ARBA" id="ARBA00022556"/>
    </source>
</evidence>
<protein>
    <recommendedName>
        <fullName evidence="4 13">Tetraacyldisaccharide 4'-kinase</fullName>
        <ecNumber evidence="3 13">2.7.1.130</ecNumber>
    </recommendedName>
    <alternativeName>
        <fullName evidence="12 13">Lipid A 4'-kinase</fullName>
    </alternativeName>
</protein>
<feature type="binding site" evidence="13">
    <location>
        <begin position="60"/>
        <end position="67"/>
    </location>
    <ligand>
        <name>ATP</name>
        <dbReference type="ChEBI" id="CHEBI:30616"/>
    </ligand>
</feature>
<name>A0A066ZRR4_HYDMR</name>
<dbReference type="UniPathway" id="UPA00359">
    <property type="reaction ID" value="UER00482"/>
</dbReference>
<dbReference type="EMBL" id="JMIU01000001">
    <property type="protein sequence ID" value="KDN94969.1"/>
    <property type="molecule type" value="Genomic_DNA"/>
</dbReference>
<evidence type="ECO:0000313" key="15">
    <source>
        <dbReference type="Proteomes" id="UP000027341"/>
    </source>
</evidence>
<keyword evidence="10 13" id="KW-0067">ATP-binding</keyword>
<dbReference type="Pfam" id="PF02606">
    <property type="entry name" value="LpxK"/>
    <property type="match status" value="1"/>
</dbReference>
<dbReference type="GO" id="GO:0009245">
    <property type="term" value="P:lipid A biosynthetic process"/>
    <property type="evidence" value="ECO:0007669"/>
    <property type="project" value="UniProtKB-UniRule"/>
</dbReference>
<dbReference type="GO" id="GO:0009029">
    <property type="term" value="F:lipid-A 4'-kinase activity"/>
    <property type="evidence" value="ECO:0007669"/>
    <property type="project" value="UniProtKB-UniRule"/>
</dbReference>
<reference evidence="14 15" key="1">
    <citation type="submission" date="2014-04" db="EMBL/GenBank/DDBJ databases">
        <title>Draft genome sequence of Hydrogenovibrio marinus MH-110, a model organism for aerobic H2 metabolism.</title>
        <authorList>
            <person name="Cha H.J."/>
            <person name="Jo B.H."/>
            <person name="Hwang B.H."/>
        </authorList>
    </citation>
    <scope>NUCLEOTIDE SEQUENCE [LARGE SCALE GENOMIC DNA]</scope>
    <source>
        <strain evidence="14 15">MH-110</strain>
    </source>
</reference>
<evidence type="ECO:0000256" key="5">
    <source>
        <dbReference type="ARBA" id="ARBA00022516"/>
    </source>
</evidence>
<dbReference type="STRING" id="28885.EI16_01250"/>
<dbReference type="InterPro" id="IPR003758">
    <property type="entry name" value="LpxK"/>
</dbReference>